<dbReference type="CDD" id="cd03801">
    <property type="entry name" value="GT4_PimA-like"/>
    <property type="match status" value="1"/>
</dbReference>
<dbReference type="AlphaFoldDB" id="A0A7X4HA42"/>
<keyword evidence="1" id="KW-0328">Glycosyltransferase</keyword>
<dbReference type="SUPFAM" id="SSF53756">
    <property type="entry name" value="UDP-Glycosyltransferase/glycogen phosphorylase"/>
    <property type="match status" value="1"/>
</dbReference>
<feature type="domain" description="Glycosyltransferase subfamily 4-like N-terminal" evidence="3">
    <location>
        <begin position="25"/>
        <end position="154"/>
    </location>
</feature>
<sequence>MVGTGLQAHGGITAVIRSYLEVGLFEQWGVRYVSTYEGKGKLTQLRTIASALCRITGLLAARRVDVVHVHSASRGSFWRKSLVAALAFVFRVPYVFHLHSGEFPDFYAHGCGPLARAWVRLVLRRAARVVVVAPRWRADVLRIEPAARVAVVGNPVRVPPLLAPLRPERADGAATVLFLGRLHEKKGIFDLVRAMPAVLSVLPATTFVFAGDGETEAIRALATEQGVAHALRLPGWVDGAAKQQHLEQADLFVLPTYFEALGVALLEAMACGVPVIATPVGGIPDFIDDGVEALLVPPGPGTALAAAIVAALQDRALRSRLREQAFARVAREYAFDAVLGQLRAIYAELGVPLGPATVAPAAARTA</sequence>
<gene>
    <name evidence="4" type="ORF">GTP77_08895</name>
</gene>
<protein>
    <submittedName>
        <fullName evidence="4">Glycosyltransferase</fullName>
    </submittedName>
</protein>
<keyword evidence="2 4" id="KW-0808">Transferase</keyword>
<dbReference type="Pfam" id="PF13579">
    <property type="entry name" value="Glyco_trans_4_4"/>
    <property type="match status" value="1"/>
</dbReference>
<keyword evidence="5" id="KW-1185">Reference proteome</keyword>
<proteinExistence type="predicted"/>
<dbReference type="Gene3D" id="3.40.50.2000">
    <property type="entry name" value="Glycogen Phosphorylase B"/>
    <property type="match status" value="2"/>
</dbReference>
<organism evidence="4 5">
    <name type="scientific">Pseudoduganella aquatica</name>
    <dbReference type="NCBI Taxonomy" id="2660641"/>
    <lineage>
        <taxon>Bacteria</taxon>
        <taxon>Pseudomonadati</taxon>
        <taxon>Pseudomonadota</taxon>
        <taxon>Betaproteobacteria</taxon>
        <taxon>Burkholderiales</taxon>
        <taxon>Oxalobacteraceae</taxon>
        <taxon>Telluria group</taxon>
        <taxon>Pseudoduganella</taxon>
    </lineage>
</organism>
<evidence type="ECO:0000313" key="4">
    <source>
        <dbReference type="EMBL" id="MYN07458.1"/>
    </source>
</evidence>
<name>A0A7X4HA42_9BURK</name>
<dbReference type="GO" id="GO:0016757">
    <property type="term" value="F:glycosyltransferase activity"/>
    <property type="evidence" value="ECO:0007669"/>
    <property type="project" value="UniProtKB-KW"/>
</dbReference>
<evidence type="ECO:0000259" key="3">
    <source>
        <dbReference type="Pfam" id="PF13579"/>
    </source>
</evidence>
<reference evidence="4 5" key="1">
    <citation type="submission" date="2019-12" db="EMBL/GenBank/DDBJ databases">
        <title>Novel species isolated from a subtropical stream in China.</title>
        <authorList>
            <person name="Lu H."/>
        </authorList>
    </citation>
    <scope>NUCLEOTIDE SEQUENCE [LARGE SCALE GENOMIC DNA]</scope>
    <source>
        <strain evidence="4 5">FT127W</strain>
    </source>
</reference>
<dbReference type="Pfam" id="PF13692">
    <property type="entry name" value="Glyco_trans_1_4"/>
    <property type="match status" value="1"/>
</dbReference>
<dbReference type="PANTHER" id="PTHR12526">
    <property type="entry name" value="GLYCOSYLTRANSFERASE"/>
    <property type="match status" value="1"/>
</dbReference>
<dbReference type="PANTHER" id="PTHR12526:SF510">
    <property type="entry name" value="D-INOSITOL 3-PHOSPHATE GLYCOSYLTRANSFERASE"/>
    <property type="match status" value="1"/>
</dbReference>
<evidence type="ECO:0000256" key="2">
    <source>
        <dbReference type="ARBA" id="ARBA00022679"/>
    </source>
</evidence>
<accession>A0A7X4HA42</accession>
<dbReference type="Proteomes" id="UP000450676">
    <property type="component" value="Unassembled WGS sequence"/>
</dbReference>
<dbReference type="InterPro" id="IPR028098">
    <property type="entry name" value="Glyco_trans_4-like_N"/>
</dbReference>
<evidence type="ECO:0000313" key="5">
    <source>
        <dbReference type="Proteomes" id="UP000450676"/>
    </source>
</evidence>
<dbReference type="EMBL" id="WWCU01000007">
    <property type="protein sequence ID" value="MYN07458.1"/>
    <property type="molecule type" value="Genomic_DNA"/>
</dbReference>
<evidence type="ECO:0000256" key="1">
    <source>
        <dbReference type="ARBA" id="ARBA00022676"/>
    </source>
</evidence>
<comment type="caution">
    <text evidence="4">The sequence shown here is derived from an EMBL/GenBank/DDBJ whole genome shotgun (WGS) entry which is preliminary data.</text>
</comment>